<reference evidence="1 2" key="1">
    <citation type="submission" date="2018-06" db="EMBL/GenBank/DDBJ databases">
        <title>Extensive metabolic versatility and redundancy in microbially diverse, dynamic hydrothermal sediments.</title>
        <authorList>
            <person name="Dombrowski N."/>
            <person name="Teske A."/>
            <person name="Baker B.J."/>
        </authorList>
    </citation>
    <scope>NUCLEOTIDE SEQUENCE [LARGE SCALE GENOMIC DNA]</scope>
    <source>
        <strain evidence="1">B20_G2</strain>
    </source>
</reference>
<evidence type="ECO:0000313" key="2">
    <source>
        <dbReference type="Proteomes" id="UP000269499"/>
    </source>
</evidence>
<protein>
    <submittedName>
        <fullName evidence="1">Uncharacterized protein</fullName>
    </submittedName>
</protein>
<evidence type="ECO:0000313" key="1">
    <source>
        <dbReference type="EMBL" id="RLE52537.1"/>
    </source>
</evidence>
<organism evidence="1 2">
    <name type="scientific">Thermoproteota archaeon</name>
    <dbReference type="NCBI Taxonomy" id="2056631"/>
    <lineage>
        <taxon>Archaea</taxon>
        <taxon>Thermoproteota</taxon>
    </lineage>
</organism>
<dbReference type="EMBL" id="QMRA01000112">
    <property type="protein sequence ID" value="RLE52537.1"/>
    <property type="molecule type" value="Genomic_DNA"/>
</dbReference>
<gene>
    <name evidence="1" type="ORF">DRJ26_04615</name>
</gene>
<comment type="caution">
    <text evidence="1">The sequence shown here is derived from an EMBL/GenBank/DDBJ whole genome shotgun (WGS) entry which is preliminary data.</text>
</comment>
<dbReference type="Proteomes" id="UP000269499">
    <property type="component" value="Unassembled WGS sequence"/>
</dbReference>
<dbReference type="AlphaFoldDB" id="A0A497EZC7"/>
<proteinExistence type="predicted"/>
<sequence length="133" mass="15026">MSETKEELIKRLKAEGFSDEQIEKILAALEGRIATRQVVTRISPTGRGALFRLKRAFYAIVNSEKADRLKSAEFWKEFAGKIVEASTKHGIQDKPCRIRMEYAIKVTSEGVKVVKPIAATIEVYDKVEEVKVL</sequence>
<accession>A0A497EZC7</accession>
<name>A0A497EZC7_9CREN</name>